<name>A0A7S1CRL2_9STRA</name>
<evidence type="ECO:0000256" key="4">
    <source>
        <dbReference type="ARBA" id="ARBA00023002"/>
    </source>
</evidence>
<dbReference type="SUPFAM" id="SSF50129">
    <property type="entry name" value="GroES-like"/>
    <property type="match status" value="1"/>
</dbReference>
<organism evidence="7">
    <name type="scientific">Skeletonema marinoi</name>
    <dbReference type="NCBI Taxonomy" id="267567"/>
    <lineage>
        <taxon>Eukaryota</taxon>
        <taxon>Sar</taxon>
        <taxon>Stramenopiles</taxon>
        <taxon>Ochrophyta</taxon>
        <taxon>Bacillariophyta</taxon>
        <taxon>Coscinodiscophyceae</taxon>
        <taxon>Thalassiosirophycidae</taxon>
        <taxon>Thalassiosirales</taxon>
        <taxon>Skeletonemataceae</taxon>
        <taxon>Skeletonema</taxon>
        <taxon>Skeletonema marinoi-dohrnii complex</taxon>
    </lineage>
</organism>
<dbReference type="InterPro" id="IPR002328">
    <property type="entry name" value="ADH_Zn_CS"/>
</dbReference>
<dbReference type="InterPro" id="IPR011032">
    <property type="entry name" value="GroES-like_sf"/>
</dbReference>
<dbReference type="InterPro" id="IPR013154">
    <property type="entry name" value="ADH-like_N"/>
</dbReference>
<dbReference type="Gene3D" id="3.40.50.720">
    <property type="entry name" value="NAD(P)-binding Rossmann-like Domain"/>
    <property type="match status" value="1"/>
</dbReference>
<keyword evidence="3 5" id="KW-0862">Zinc</keyword>
<comment type="cofactor">
    <cofactor evidence="1 5">
        <name>Zn(2+)</name>
        <dbReference type="ChEBI" id="CHEBI:29105"/>
    </cofactor>
</comment>
<evidence type="ECO:0000256" key="2">
    <source>
        <dbReference type="ARBA" id="ARBA00022723"/>
    </source>
</evidence>
<keyword evidence="2 5" id="KW-0479">Metal-binding</keyword>
<dbReference type="InterPro" id="IPR013149">
    <property type="entry name" value="ADH-like_C"/>
</dbReference>
<dbReference type="Pfam" id="PF00107">
    <property type="entry name" value="ADH_zinc_N"/>
    <property type="match status" value="1"/>
</dbReference>
<dbReference type="SMART" id="SM00829">
    <property type="entry name" value="PKS_ER"/>
    <property type="match status" value="1"/>
</dbReference>
<dbReference type="FunFam" id="3.40.50.720:FF:000022">
    <property type="entry name" value="Cinnamyl alcohol dehydrogenase"/>
    <property type="match status" value="1"/>
</dbReference>
<comment type="similarity">
    <text evidence="5">Belongs to the zinc-containing alcohol dehydrogenase family.</text>
</comment>
<keyword evidence="4" id="KW-0560">Oxidoreductase</keyword>
<dbReference type="EMBL" id="HBFU01000555">
    <property type="protein sequence ID" value="CAD8926409.1"/>
    <property type="molecule type" value="Transcribed_RNA"/>
</dbReference>
<dbReference type="GO" id="GO:0016616">
    <property type="term" value="F:oxidoreductase activity, acting on the CH-OH group of donors, NAD or NADP as acceptor"/>
    <property type="evidence" value="ECO:0007669"/>
    <property type="project" value="InterPro"/>
</dbReference>
<dbReference type="CDD" id="cd05283">
    <property type="entry name" value="CAD1"/>
    <property type="match status" value="1"/>
</dbReference>
<gene>
    <name evidence="7" type="ORF">SMAR1040_LOCUS356</name>
</gene>
<dbReference type="Pfam" id="PF08240">
    <property type="entry name" value="ADH_N"/>
    <property type="match status" value="1"/>
</dbReference>
<dbReference type="InterPro" id="IPR047109">
    <property type="entry name" value="CAD-like"/>
</dbReference>
<protein>
    <recommendedName>
        <fullName evidence="6">Enoyl reductase (ER) domain-containing protein</fullName>
    </recommendedName>
</protein>
<dbReference type="AlphaFoldDB" id="A0A7S1CRL2"/>
<dbReference type="GO" id="GO:0008270">
    <property type="term" value="F:zinc ion binding"/>
    <property type="evidence" value="ECO:0007669"/>
    <property type="project" value="InterPro"/>
</dbReference>
<feature type="domain" description="Enoyl reductase (ER)" evidence="6">
    <location>
        <begin position="27"/>
        <end position="366"/>
    </location>
</feature>
<dbReference type="InterPro" id="IPR020843">
    <property type="entry name" value="ER"/>
</dbReference>
<dbReference type="PROSITE" id="PS00059">
    <property type="entry name" value="ADH_ZINC"/>
    <property type="match status" value="1"/>
</dbReference>
<proteinExistence type="inferred from homology"/>
<sequence>MIDNDSNNNEDEGPPLVTEAYVCHEKGAKLVLEEITLPSLTATQVEVDITHCGLCHTDIHMRDNDWGSTDYPIVLGHEGVGIIRKIGSSVKTLKIGDRVGVFWIRDSCQCCDPCLAGRENICEEGYQGLYLGASAGCWGKNPHNEHGGCFSKVVRIEAKFAIKLPESLPSEVASPFVCGGGTLFEPVSDYVKTGTRVAIASIGGLGTAGIKFSKSFGGHVTALSRSEEKREKALGAGADEFVACLGNADAMAELTGKFDLIIDTSPQNSDVASFMGMLKFGGTYCRVGIPPANDMDFTFSYIPLIFTKKKIAGSVVTGTRRMKQMLQLVTDELKDYGSDPKSWNAKVVSFEEVNDVMDDLLKGRNTNNWRYVFTWGSEGKKDSSMSISQ</sequence>
<accession>A0A7S1CRL2</accession>
<evidence type="ECO:0000256" key="3">
    <source>
        <dbReference type="ARBA" id="ARBA00022833"/>
    </source>
</evidence>
<reference evidence="7" key="1">
    <citation type="submission" date="2021-01" db="EMBL/GenBank/DDBJ databases">
        <authorList>
            <person name="Corre E."/>
            <person name="Pelletier E."/>
            <person name="Niang G."/>
            <person name="Scheremetjew M."/>
            <person name="Finn R."/>
            <person name="Kale V."/>
            <person name="Holt S."/>
            <person name="Cochrane G."/>
            <person name="Meng A."/>
            <person name="Brown T."/>
            <person name="Cohen L."/>
        </authorList>
    </citation>
    <scope>NUCLEOTIDE SEQUENCE</scope>
    <source>
        <strain evidence="7">FE60</strain>
    </source>
</reference>
<dbReference type="PANTHER" id="PTHR42683">
    <property type="entry name" value="ALDEHYDE REDUCTASE"/>
    <property type="match status" value="1"/>
</dbReference>
<dbReference type="Gene3D" id="3.90.180.10">
    <property type="entry name" value="Medium-chain alcohol dehydrogenases, catalytic domain"/>
    <property type="match status" value="1"/>
</dbReference>
<evidence type="ECO:0000256" key="5">
    <source>
        <dbReference type="RuleBase" id="RU361277"/>
    </source>
</evidence>
<evidence type="ECO:0000313" key="7">
    <source>
        <dbReference type="EMBL" id="CAD8926409.1"/>
    </source>
</evidence>
<dbReference type="SUPFAM" id="SSF51735">
    <property type="entry name" value="NAD(P)-binding Rossmann-fold domains"/>
    <property type="match status" value="1"/>
</dbReference>
<evidence type="ECO:0000259" key="6">
    <source>
        <dbReference type="SMART" id="SM00829"/>
    </source>
</evidence>
<dbReference type="InterPro" id="IPR036291">
    <property type="entry name" value="NAD(P)-bd_dom_sf"/>
</dbReference>
<evidence type="ECO:0000256" key="1">
    <source>
        <dbReference type="ARBA" id="ARBA00001947"/>
    </source>
</evidence>